<comment type="caution">
    <text evidence="1">The sequence shown here is derived from an EMBL/GenBank/DDBJ whole genome shotgun (WGS) entry which is preliminary data.</text>
</comment>
<accession>A0A244ET98</accession>
<dbReference type="InterPro" id="IPR011335">
    <property type="entry name" value="Restrct_endonuc-II-like"/>
</dbReference>
<dbReference type="InterPro" id="IPR011856">
    <property type="entry name" value="tRNA_endonuc-like_dom_sf"/>
</dbReference>
<dbReference type="GO" id="GO:0003676">
    <property type="term" value="F:nucleic acid binding"/>
    <property type="evidence" value="ECO:0007669"/>
    <property type="project" value="InterPro"/>
</dbReference>
<dbReference type="AlphaFoldDB" id="A0A244ET98"/>
<evidence type="ECO:0000313" key="2">
    <source>
        <dbReference type="Proteomes" id="UP000195128"/>
    </source>
</evidence>
<dbReference type="SUPFAM" id="SSF52980">
    <property type="entry name" value="Restriction endonuclease-like"/>
    <property type="match status" value="1"/>
</dbReference>
<gene>
    <name evidence="1" type="ORF">BW686_09270</name>
</gene>
<name>A0A244ET98_PSESX</name>
<sequence>MTPQQRFALIMSRQGRFEWGEKYIPSTLALPREAPKGSRISRLNSRKLGRELHALSTPEKVFTQLALYHPYLIDLHEQKMLWPLTYGHPLRGHPMAKGFFLAPVKGTVEIAKELGFKHYEIGVDLADGRRVKMPFPYQGDLLLYLLGGESIPYVVNWTVKDRKEAFGERRLSSAKTPVQQSKDRAHAQLRTELEKVYYASAGIRTVQVSLDAVEPTVAANLDLLFMTHQLPLTLDPSLLSDFSGAVFEAVEQGDPVAYVAITYAKRWGSRDQFIAKIYQDIWERKLPVNFFRPILIDRPLSTDGGDLLEAYGTLFQEKES</sequence>
<dbReference type="RefSeq" id="WP_084916023.1">
    <property type="nucleotide sequence ID" value="NZ_MTSA01000006.1"/>
</dbReference>
<dbReference type="Proteomes" id="UP000195128">
    <property type="component" value="Unassembled WGS sequence"/>
</dbReference>
<evidence type="ECO:0000313" key="1">
    <source>
        <dbReference type="EMBL" id="OUM07638.1"/>
    </source>
</evidence>
<proteinExistence type="predicted"/>
<dbReference type="Gene3D" id="3.40.1350.10">
    <property type="match status" value="1"/>
</dbReference>
<dbReference type="EMBL" id="MTSA01000006">
    <property type="protein sequence ID" value="OUM07638.1"/>
    <property type="molecule type" value="Genomic_DNA"/>
</dbReference>
<protein>
    <submittedName>
        <fullName evidence="1">Transposase</fullName>
    </submittedName>
</protein>
<reference evidence="1 2" key="1">
    <citation type="submission" date="2017-01" db="EMBL/GenBank/DDBJ databases">
        <authorList>
            <person name="Mah S.A."/>
            <person name="Swanson W.J."/>
            <person name="Moy G.W."/>
            <person name="Vacquier V.D."/>
        </authorList>
    </citation>
    <scope>NUCLEOTIDE SEQUENCE [LARGE SCALE GENOMIC DNA]</scope>
    <source>
        <strain evidence="1">PDD-32b-74</strain>
    </source>
</reference>
<dbReference type="OrthoDB" id="6820978at2"/>
<organism evidence="1 2">
    <name type="scientific">Pseudomonas syringae</name>
    <dbReference type="NCBI Taxonomy" id="317"/>
    <lineage>
        <taxon>Bacteria</taxon>
        <taxon>Pseudomonadati</taxon>
        <taxon>Pseudomonadota</taxon>
        <taxon>Gammaproteobacteria</taxon>
        <taxon>Pseudomonadales</taxon>
        <taxon>Pseudomonadaceae</taxon>
        <taxon>Pseudomonas</taxon>
    </lineage>
</organism>